<reference evidence="2 3" key="1">
    <citation type="submission" date="2015-05" db="EMBL/GenBank/DDBJ databases">
        <title>Genome sequencing and analysis of members of genus Stenotrophomonas.</title>
        <authorList>
            <person name="Patil P.P."/>
            <person name="Midha S."/>
            <person name="Patil P.B."/>
        </authorList>
    </citation>
    <scope>NUCLEOTIDE SEQUENCE [LARGE SCALE GENOMIC DNA]</scope>
    <source>
        <strain evidence="2 3">DSM 21508</strain>
    </source>
</reference>
<dbReference type="AlphaFoldDB" id="A0A0R0D4G0"/>
<dbReference type="Proteomes" id="UP000051386">
    <property type="component" value="Unassembled WGS sequence"/>
</dbReference>
<dbReference type="InterPro" id="IPR011646">
    <property type="entry name" value="KAP_P-loop"/>
</dbReference>
<evidence type="ECO:0000313" key="3">
    <source>
        <dbReference type="Proteomes" id="UP000051386"/>
    </source>
</evidence>
<comment type="caution">
    <text evidence="2">The sequence shown here is derived from an EMBL/GenBank/DDBJ whole genome shotgun (WGS) entry which is preliminary data.</text>
</comment>
<dbReference type="SUPFAM" id="SSF52540">
    <property type="entry name" value="P-loop containing nucleoside triphosphate hydrolases"/>
    <property type="match status" value="1"/>
</dbReference>
<sequence length="622" mass="69058">MKDRIHSYLADYINGEVDPGTAVLITGPWGCGKTRFIQDYFGVDSKANATDERSRSSKDPKALFASFFGSQTEMDLLSQFAAQLHPKLTSRPAQAVGAMLMTALRFADDKFAGGAVLGDSDGSGLLKWLASPDGHVLVFDDLERSSMSLIERLATINRYVDVMGLKVIVIANEDELGEDDYLRWKEKVIGKTLRVDADPGSVLKELANQLTDAALKRCVLDNLDSLSGVLKQLDTINYRSVRSLIFDVQRLVSAAPALRGSDEAMLSILNFSLAVGSLLRADLIDESQVDLAAITNKTTVQSGKATSEFLAEMHRRFRAVGAVQPIVSPTMMARLWCDGEIDERYLDQVTSTHRWIVGDAAQPAWLWLREPGQLTVTRYQEQKKRLLQEIDSGKVLEAGVLLHVIDIHLQLTAMDDGVLPKGTNVGLWVSHYLDHHDVGGPELGQEEFSAHQHGGYRYRSADDEFKEAAEQIRDHLGNRQANSLRGKAVEWVEDIRNGDLGTLAFEEENLPGRRAWLHLVDAGAFARILLIDGTVTRSVADALESRYAGDGEGKLEPEWTWLGQLKVAIDAEAALLPYPHRQIVSEYCSKTFAYIETQVEYGKHYLRRFREFEAKLLGVGEA</sequence>
<dbReference type="Gene3D" id="3.40.50.300">
    <property type="entry name" value="P-loop containing nucleotide triphosphate hydrolases"/>
    <property type="match status" value="1"/>
</dbReference>
<name>A0A0R0D4G0_9GAMM</name>
<dbReference type="RefSeq" id="WP_057507223.1">
    <property type="nucleotide sequence ID" value="NZ_LDJK01000008.1"/>
</dbReference>
<dbReference type="EMBL" id="LDJK01000008">
    <property type="protein sequence ID" value="KRG76453.1"/>
    <property type="molecule type" value="Genomic_DNA"/>
</dbReference>
<keyword evidence="3" id="KW-1185">Reference proteome</keyword>
<feature type="domain" description="KAP NTPase" evidence="1">
    <location>
        <begin position="5"/>
        <end position="92"/>
    </location>
</feature>
<dbReference type="PATRIC" id="fig|517011.3.peg.3158"/>
<organism evidence="2 3">
    <name type="scientific">Stenotrophomonas chelatiphaga</name>
    <dbReference type="NCBI Taxonomy" id="517011"/>
    <lineage>
        <taxon>Bacteria</taxon>
        <taxon>Pseudomonadati</taxon>
        <taxon>Pseudomonadota</taxon>
        <taxon>Gammaproteobacteria</taxon>
        <taxon>Lysobacterales</taxon>
        <taxon>Lysobacteraceae</taxon>
        <taxon>Stenotrophomonas</taxon>
    </lineage>
</organism>
<proteinExistence type="predicted"/>
<accession>A0A0R0D4G0</accession>
<protein>
    <recommendedName>
        <fullName evidence="1">KAP NTPase domain-containing protein</fullName>
    </recommendedName>
</protein>
<evidence type="ECO:0000313" key="2">
    <source>
        <dbReference type="EMBL" id="KRG76453.1"/>
    </source>
</evidence>
<evidence type="ECO:0000259" key="1">
    <source>
        <dbReference type="Pfam" id="PF07693"/>
    </source>
</evidence>
<gene>
    <name evidence="2" type="ORF">ABB28_03160</name>
</gene>
<dbReference type="Pfam" id="PF07693">
    <property type="entry name" value="KAP_NTPase"/>
    <property type="match status" value="1"/>
</dbReference>
<dbReference type="InterPro" id="IPR027417">
    <property type="entry name" value="P-loop_NTPase"/>
</dbReference>